<dbReference type="PANTHER" id="PTHR36837:SF2">
    <property type="entry name" value="POLY(3-HYDROXYALKANOATE) POLYMERASE SUBUNIT PHAC"/>
    <property type="match status" value="1"/>
</dbReference>
<dbReference type="SUPFAM" id="SSF53474">
    <property type="entry name" value="alpha/beta-Hydrolases"/>
    <property type="match status" value="1"/>
</dbReference>
<proteinExistence type="predicted"/>
<name>A0A7K3LJV3_9ACTN</name>
<reference evidence="1 2" key="1">
    <citation type="submission" date="2020-01" db="EMBL/GenBank/DDBJ databases">
        <title>Investigation of new actinobacteria for the biodesulphurisation of diesel fuel.</title>
        <authorList>
            <person name="Athi Narayanan S.M."/>
        </authorList>
    </citation>
    <scope>NUCLEOTIDE SEQUENCE [LARGE SCALE GENOMIC DNA]</scope>
    <source>
        <strain evidence="1 2">213E</strain>
    </source>
</reference>
<organism evidence="1 2">
    <name type="scientific">Gordonia desulfuricans</name>
    <dbReference type="NCBI Taxonomy" id="89051"/>
    <lineage>
        <taxon>Bacteria</taxon>
        <taxon>Bacillati</taxon>
        <taxon>Actinomycetota</taxon>
        <taxon>Actinomycetes</taxon>
        <taxon>Mycobacteriales</taxon>
        <taxon>Gordoniaceae</taxon>
        <taxon>Gordonia</taxon>
    </lineage>
</organism>
<comment type="caution">
    <text evidence="1">The sequence shown here is derived from an EMBL/GenBank/DDBJ whole genome shotgun (WGS) entry which is preliminary data.</text>
</comment>
<dbReference type="GO" id="GO:0016787">
    <property type="term" value="F:hydrolase activity"/>
    <property type="evidence" value="ECO:0007669"/>
    <property type="project" value="UniProtKB-KW"/>
</dbReference>
<dbReference type="EMBL" id="JAADZU010000006">
    <property type="protein sequence ID" value="NDK88542.1"/>
    <property type="molecule type" value="Genomic_DNA"/>
</dbReference>
<gene>
    <name evidence="1" type="ORF">GYA93_02940</name>
</gene>
<dbReference type="RefSeq" id="WP_059035845.1">
    <property type="nucleotide sequence ID" value="NZ_JAADZU010000006.1"/>
</dbReference>
<evidence type="ECO:0000313" key="1">
    <source>
        <dbReference type="EMBL" id="NDK88542.1"/>
    </source>
</evidence>
<dbReference type="InterPro" id="IPR029058">
    <property type="entry name" value="AB_hydrolase_fold"/>
</dbReference>
<protein>
    <submittedName>
        <fullName evidence="1">Alpha/beta hydrolase</fullName>
    </submittedName>
</protein>
<sequence length="369" mass="39453">MSNSPATTTAAAGSRLDGARMVLRLLGGHQVQPDVETPHTVLHTGEHRMLRRYGDLEDRRAARAAGRPPVLLVPPLAVPARCYDLGPGQSVVAELLAAGRVPYVVDFGDVDRSDRHLGFADYFDDIVPEAVGRVLADHAGADRDGSGSVDVVAWSLGGTVALLTAAAHPDLPIRSITAIGTPLDYDAVQPYPLVKKLMAPTGGKLVTGALHVLAGIPAPLVRIAYRGTAWQRELKKPAYIARNAGDVEALGRMQVIDRFQNSMPGYPGKVSLQMWENFVYRGELATGVVDFDGRCVDLTSIALPVQLFGSHRDAITSWAAARHGVDILADAEVHFTTVETSHLGLIAGDVASAETWPRVETFLGDLDAR</sequence>
<dbReference type="PANTHER" id="PTHR36837">
    <property type="entry name" value="POLY(3-HYDROXYALKANOATE) POLYMERASE SUBUNIT PHAC"/>
    <property type="match status" value="1"/>
</dbReference>
<keyword evidence="1" id="KW-0378">Hydrolase</keyword>
<keyword evidence="2" id="KW-1185">Reference proteome</keyword>
<dbReference type="Gene3D" id="3.40.50.1820">
    <property type="entry name" value="alpha/beta hydrolase"/>
    <property type="match status" value="1"/>
</dbReference>
<dbReference type="AlphaFoldDB" id="A0A7K3LJV3"/>
<accession>A0A7K3LJV3</accession>
<dbReference type="InterPro" id="IPR051321">
    <property type="entry name" value="PHA/PHB_synthase"/>
</dbReference>
<dbReference type="Proteomes" id="UP000466307">
    <property type="component" value="Unassembled WGS sequence"/>
</dbReference>
<evidence type="ECO:0000313" key="2">
    <source>
        <dbReference type="Proteomes" id="UP000466307"/>
    </source>
</evidence>